<dbReference type="PANTHER" id="PTHR19375">
    <property type="entry name" value="HEAT SHOCK PROTEIN 70KDA"/>
    <property type="match status" value="1"/>
</dbReference>
<feature type="compositionally biased region" description="Gly residues" evidence="5">
    <location>
        <begin position="462"/>
        <end position="477"/>
    </location>
</feature>
<keyword evidence="6" id="KW-0812">Transmembrane</keyword>
<keyword evidence="6" id="KW-1133">Transmembrane helix</keyword>
<evidence type="ECO:0000256" key="2">
    <source>
        <dbReference type="ARBA" id="ARBA00022840"/>
    </source>
</evidence>
<feature type="region of interest" description="Disordered" evidence="5">
    <location>
        <begin position="364"/>
        <end position="383"/>
    </location>
</feature>
<evidence type="ECO:0000256" key="3">
    <source>
        <dbReference type="ARBA" id="ARBA00023186"/>
    </source>
</evidence>
<evidence type="ECO:0000256" key="5">
    <source>
        <dbReference type="SAM" id="MobiDB-lite"/>
    </source>
</evidence>
<feature type="compositionally biased region" description="Low complexity" evidence="5">
    <location>
        <begin position="450"/>
        <end position="461"/>
    </location>
</feature>
<feature type="transmembrane region" description="Helical" evidence="6">
    <location>
        <begin position="495"/>
        <end position="516"/>
    </location>
</feature>
<keyword evidence="1 4" id="KW-0547">Nucleotide-binding</keyword>
<reference evidence="7 8" key="1">
    <citation type="submission" date="2023-05" db="EMBL/GenBank/DDBJ databases">
        <title>Corynebacterium suedekumii sp. nov. and Corynebacterium breve sp. nov. isolated from raw cow's milk.</title>
        <authorList>
            <person name="Baer M.K."/>
            <person name="Mehl L."/>
            <person name="Hellmuth R."/>
            <person name="Marke G."/>
            <person name="Lipski A."/>
        </authorList>
    </citation>
    <scope>NUCLEOTIDE SEQUENCE [LARGE SCALE GENOMIC DNA]</scope>
    <source>
        <strain evidence="7 8">LM112</strain>
    </source>
</reference>
<dbReference type="EMBL" id="CP126970">
    <property type="protein sequence ID" value="WIM70498.1"/>
    <property type="molecule type" value="Genomic_DNA"/>
</dbReference>
<keyword evidence="3" id="KW-0143">Chaperone</keyword>
<dbReference type="Gene3D" id="3.90.640.10">
    <property type="entry name" value="Actin, Chain A, domain 4"/>
    <property type="match status" value="1"/>
</dbReference>
<evidence type="ECO:0000256" key="1">
    <source>
        <dbReference type="ARBA" id="ARBA00022741"/>
    </source>
</evidence>
<dbReference type="InterPro" id="IPR043129">
    <property type="entry name" value="ATPase_NBD"/>
</dbReference>
<gene>
    <name evidence="7" type="ORF">QP029_01120</name>
</gene>
<evidence type="ECO:0000313" key="7">
    <source>
        <dbReference type="EMBL" id="WIM70498.1"/>
    </source>
</evidence>
<feature type="region of interest" description="Disordered" evidence="5">
    <location>
        <begin position="416"/>
        <end position="491"/>
    </location>
</feature>
<comment type="similarity">
    <text evidence="4">Belongs to the heat shock protein 70 family.</text>
</comment>
<feature type="compositionally biased region" description="Low complexity" evidence="5">
    <location>
        <begin position="524"/>
        <end position="561"/>
    </location>
</feature>
<evidence type="ECO:0000256" key="4">
    <source>
        <dbReference type="RuleBase" id="RU003322"/>
    </source>
</evidence>
<name>A0ABY8VLW1_9CORY</name>
<keyword evidence="6" id="KW-0472">Membrane</keyword>
<organism evidence="7 8">
    <name type="scientific">Corynebacterium suedekumii</name>
    <dbReference type="NCBI Taxonomy" id="3049801"/>
    <lineage>
        <taxon>Bacteria</taxon>
        <taxon>Bacillati</taxon>
        <taxon>Actinomycetota</taxon>
        <taxon>Actinomycetes</taxon>
        <taxon>Mycobacteriales</taxon>
        <taxon>Corynebacteriaceae</taxon>
        <taxon>Corynebacterium</taxon>
    </lineage>
</organism>
<evidence type="ECO:0000313" key="8">
    <source>
        <dbReference type="Proteomes" id="UP001238805"/>
    </source>
</evidence>
<evidence type="ECO:0000256" key="6">
    <source>
        <dbReference type="SAM" id="Phobius"/>
    </source>
</evidence>
<feature type="region of interest" description="Disordered" evidence="5">
    <location>
        <begin position="522"/>
        <end position="561"/>
    </location>
</feature>
<keyword evidence="2 4" id="KW-0067">ATP-binding</keyword>
<proteinExistence type="inferred from homology"/>
<keyword evidence="8" id="KW-1185">Reference proteome</keyword>
<protein>
    <submittedName>
        <fullName evidence="7">Hsp70 family protein</fullName>
    </submittedName>
</protein>
<accession>A0ABY8VLW1</accession>
<dbReference type="SUPFAM" id="SSF53067">
    <property type="entry name" value="Actin-like ATPase domain"/>
    <property type="match status" value="2"/>
</dbReference>
<dbReference type="Pfam" id="PF00012">
    <property type="entry name" value="HSP70"/>
    <property type="match status" value="1"/>
</dbReference>
<dbReference type="InterPro" id="IPR013126">
    <property type="entry name" value="Hsp_70_fam"/>
</dbReference>
<sequence>MADTWHLAVDFGTSNSSAAHTAPMSGTVEAVALSHRSNLMPSAVFVDGDGDARTILTGDTALSRGRRDPSNLLPSPKRYIDHDDVQLAGRAVSLVEVVGSVFTGILERARAQHAGQDPESVTLTHPEGWSVHSVDQLVAAVEHAGVPRDHIRLISEPRAAAIHYAAQQTVTPGEHVAVFDFGGGTLDIAVLEAEQGGNFRVVAAKGDNSLGGRTVDNLLYRWVISQVEHDDPDLADYLRNAPVSVMHSLDVNIRDAKEILSDTSSATITVSTPNGEHDLLITRDEFNEVIARSVDRACELTLAALEQAGVNQSTTPIYMTGGSSRIPYMQNRLGEIGTVMTLDDPKTVVSRGALAATLLGFTTTADGKAGPTRTAGTGPAGGNPFASGGPAAAGAGAGAAAGAAGAGAATAGAAAGEASTSGNPFAAGAPGDGAPGAGPTDTQGAPVGQPTPHTAAMPTAGAGAGYGTPGGAGGSTGGSVPSSHTTSSGGSSGKLLGIGGAIGAVVVVGGLLWFFLGGDDEGENTATEETTTQEATEPTTDAQETSAAAAPTSAAAPTAAANGGIPEYSSLVERVPEAQGALPAPFLATVERGCTVTEPISSFIEGLGEEVIQCNGPSGEAAEGTPDNGMSRGFRFVSTGDQVQTVQDFLSNNAGYNEETIQEAGDGNPEIRTYTPADGNGGTGYSVYYPDQQILIYGAGYMGDPENAVDDTLRYWGFLA</sequence>
<dbReference type="Proteomes" id="UP001238805">
    <property type="component" value="Chromosome"/>
</dbReference>
<dbReference type="RefSeq" id="WP_284875087.1">
    <property type="nucleotide sequence ID" value="NZ_CP126970.1"/>
</dbReference>
<feature type="compositionally biased region" description="Low complexity" evidence="5">
    <location>
        <begin position="478"/>
        <end position="489"/>
    </location>
</feature>
<dbReference type="Gene3D" id="3.30.420.40">
    <property type="match status" value="2"/>
</dbReference>